<dbReference type="Pfam" id="PF22028">
    <property type="entry name" value="DUF6934"/>
    <property type="match status" value="1"/>
</dbReference>
<reference evidence="2" key="1">
    <citation type="submission" date="2016-04" db="EMBL/GenBank/DDBJ databases">
        <authorList>
            <person name="Chen L."/>
            <person name="Zhuang W."/>
            <person name="Wang G."/>
        </authorList>
    </citation>
    <scope>NUCLEOTIDE SEQUENCE [LARGE SCALE GENOMIC DNA]</scope>
    <source>
        <strain evidence="2">17621</strain>
    </source>
</reference>
<dbReference type="RefSeq" id="WP_081200598.1">
    <property type="nucleotide sequence ID" value="NZ_FOCZ01000004.1"/>
</dbReference>
<keyword evidence="2" id="KW-1185">Reference proteome</keyword>
<evidence type="ECO:0000313" key="2">
    <source>
        <dbReference type="Proteomes" id="UP000192610"/>
    </source>
</evidence>
<comment type="caution">
    <text evidence="1">The sequence shown here is derived from an EMBL/GenBank/DDBJ whole genome shotgun (WGS) entry which is preliminary data.</text>
</comment>
<dbReference type="Proteomes" id="UP000192610">
    <property type="component" value="Unassembled WGS sequence"/>
</dbReference>
<sequence>MQLETYSFTKRPASYYYEFFSNGPNGNIKKIVEFYRLVDYNEEVYNLAFGDWDDKDLHFSDLAISNNSDRDKVLATVAATVYEFMKDHPQAIILAWGSTKSRTRLYQMGIARLWDQISLIFEIQGSINSSWQPFQKGVNFDAFLLKGK</sequence>
<protein>
    <submittedName>
        <fullName evidence="1">Uncharacterized protein</fullName>
    </submittedName>
</protein>
<accession>A0A1V9EPK5</accession>
<dbReference type="OrthoDB" id="1343312at2"/>
<proteinExistence type="predicted"/>
<dbReference type="InterPro" id="IPR053865">
    <property type="entry name" value="DUF6934"/>
</dbReference>
<dbReference type="AlphaFoldDB" id="A0A1V9EPK5"/>
<name>A0A1V9EPK5_9BACT</name>
<dbReference type="EMBL" id="LVXG01000018">
    <property type="protein sequence ID" value="OQP48060.1"/>
    <property type="molecule type" value="Genomic_DNA"/>
</dbReference>
<evidence type="ECO:0000313" key="1">
    <source>
        <dbReference type="EMBL" id="OQP48060.1"/>
    </source>
</evidence>
<gene>
    <name evidence="1" type="ORF">A4H97_29960</name>
</gene>
<organism evidence="1 2">
    <name type="scientific">Niastella yeongjuensis</name>
    <dbReference type="NCBI Taxonomy" id="354355"/>
    <lineage>
        <taxon>Bacteria</taxon>
        <taxon>Pseudomonadati</taxon>
        <taxon>Bacteroidota</taxon>
        <taxon>Chitinophagia</taxon>
        <taxon>Chitinophagales</taxon>
        <taxon>Chitinophagaceae</taxon>
        <taxon>Niastella</taxon>
    </lineage>
</organism>